<feature type="coiled-coil region" evidence="1">
    <location>
        <begin position="71"/>
        <end position="157"/>
    </location>
</feature>
<gene>
    <name evidence="3" type="primary">ORF81903</name>
</gene>
<protein>
    <submittedName>
        <fullName evidence="3">Uncharacterized protein</fullName>
    </submittedName>
</protein>
<reference evidence="3" key="1">
    <citation type="submission" date="2014-12" db="EMBL/GenBank/DDBJ databases">
        <title>Insight into the proteome of Arion vulgaris.</title>
        <authorList>
            <person name="Aradska J."/>
            <person name="Bulat T."/>
            <person name="Smidak R."/>
            <person name="Sarate P."/>
            <person name="Gangsoo J."/>
            <person name="Sialana F."/>
            <person name="Bilban M."/>
            <person name="Lubec G."/>
        </authorList>
    </citation>
    <scope>NUCLEOTIDE SEQUENCE</scope>
    <source>
        <tissue evidence="3">Skin</tissue>
    </source>
</reference>
<evidence type="ECO:0000256" key="2">
    <source>
        <dbReference type="SAM" id="MobiDB-lite"/>
    </source>
</evidence>
<organism evidence="3">
    <name type="scientific">Arion vulgaris</name>
    <dbReference type="NCBI Taxonomy" id="1028688"/>
    <lineage>
        <taxon>Eukaryota</taxon>
        <taxon>Metazoa</taxon>
        <taxon>Spiralia</taxon>
        <taxon>Lophotrochozoa</taxon>
        <taxon>Mollusca</taxon>
        <taxon>Gastropoda</taxon>
        <taxon>Heterobranchia</taxon>
        <taxon>Euthyneura</taxon>
        <taxon>Panpulmonata</taxon>
        <taxon>Eupulmonata</taxon>
        <taxon>Stylommatophora</taxon>
        <taxon>Helicina</taxon>
        <taxon>Arionoidea</taxon>
        <taxon>Arionidae</taxon>
        <taxon>Arion</taxon>
    </lineage>
</organism>
<feature type="compositionally biased region" description="Polar residues" evidence="2">
    <location>
        <begin position="258"/>
        <end position="279"/>
    </location>
</feature>
<dbReference type="EMBL" id="HACG01025453">
    <property type="protein sequence ID" value="CEK72318.1"/>
    <property type="molecule type" value="Transcribed_RNA"/>
</dbReference>
<name>A0A0B6ZUQ6_9EUPU</name>
<feature type="compositionally biased region" description="Basic and acidic residues" evidence="2">
    <location>
        <begin position="361"/>
        <end position="372"/>
    </location>
</feature>
<feature type="compositionally biased region" description="Polar residues" evidence="2">
    <location>
        <begin position="383"/>
        <end position="393"/>
    </location>
</feature>
<feature type="region of interest" description="Disordered" evidence="2">
    <location>
        <begin position="295"/>
        <end position="314"/>
    </location>
</feature>
<evidence type="ECO:0000313" key="3">
    <source>
        <dbReference type="EMBL" id="CEK72318.1"/>
    </source>
</evidence>
<proteinExistence type="predicted"/>
<feature type="non-terminal residue" evidence="3">
    <location>
        <position position="1"/>
    </location>
</feature>
<sequence length="407" mass="44744">IIADLNSLPTQSNASLADSQLLDGSSSNDSLGENVKDAHIKHLQRQVTILQANLYKCEGWANRVANCMKERDKAVDDVTRLSNEIKNLEGDNLEMQERIQTLSAALQETQQNLRQMAVELENQIYNGQLVSHLRDEVQKQKSEITTLKQSLSRLDTENRSLKDSNIDVSSQSVGSMACSQELEHLHLVVDKLKDTVLEQRSYLLQLKKPNSSRNAKSLSASGSSALIGGMLSQEMTSGRKLSSPTLRTTGVSAAGNDVTGSNVSQQTGVGQNSQAPAMKSTAQRENVLDTKKPLHRNISAPDFGQELSETRRKFSSREPLDEVFHLEDLNSPHPLLAQGEVFLGLENRSDLHMDSSASHGENVRQKSPDFYRQHGSGDMTEKSAGQTGVTSVNEYAPAKSPQQRTSH</sequence>
<feature type="region of interest" description="Disordered" evidence="2">
    <location>
        <begin position="235"/>
        <end position="279"/>
    </location>
</feature>
<dbReference type="AlphaFoldDB" id="A0A0B6ZUQ6"/>
<feature type="region of interest" description="Disordered" evidence="2">
    <location>
        <begin position="352"/>
        <end position="407"/>
    </location>
</feature>
<accession>A0A0B6ZUQ6</accession>
<evidence type="ECO:0000256" key="1">
    <source>
        <dbReference type="SAM" id="Coils"/>
    </source>
</evidence>
<keyword evidence="1" id="KW-0175">Coiled coil</keyword>
<feature type="non-terminal residue" evidence="3">
    <location>
        <position position="407"/>
    </location>
</feature>
<feature type="compositionally biased region" description="Polar residues" evidence="2">
    <location>
        <begin position="235"/>
        <end position="251"/>
    </location>
</feature>